<feature type="signal peptide" evidence="7">
    <location>
        <begin position="1"/>
        <end position="20"/>
    </location>
</feature>
<feature type="domain" description="Pectinesterase inhibitor" evidence="8">
    <location>
        <begin position="26"/>
        <end position="186"/>
    </location>
</feature>
<protein>
    <submittedName>
        <fullName evidence="9 10">Pectinesterase</fullName>
        <ecNumber evidence="9">3.1.1.11</ecNumber>
    </submittedName>
</protein>
<dbReference type="GO" id="GO:0048046">
    <property type="term" value="C:apoplast"/>
    <property type="evidence" value="ECO:0007669"/>
    <property type="project" value="UniProtKB-SubCell"/>
</dbReference>
<keyword evidence="2" id="KW-0052">Apoplast</keyword>
<evidence type="ECO:0000256" key="4">
    <source>
        <dbReference type="ARBA" id="ARBA00022729"/>
    </source>
</evidence>
<accession>A0A251VAB1</accession>
<keyword evidence="4 7" id="KW-0732">Signal</keyword>
<evidence type="ECO:0000313" key="9">
    <source>
        <dbReference type="EMBL" id="KAF5816207.1"/>
    </source>
</evidence>
<dbReference type="FunFam" id="1.20.140.40:FF:000006">
    <property type="entry name" value="Pectinesterase inhibitor 3"/>
    <property type="match status" value="1"/>
</dbReference>
<gene>
    <name evidence="10" type="ORF">HannXRQ_Chr03g0088001</name>
    <name evidence="9" type="ORF">HanXRQr2_Chr03g0131821</name>
</gene>
<dbReference type="PANTHER" id="PTHR31080:SF207">
    <property type="entry name" value="PECTINESTERASE INHIBITOR 9"/>
    <property type="match status" value="1"/>
</dbReference>
<dbReference type="EMBL" id="CM007892">
    <property type="protein sequence ID" value="OTG32558.1"/>
    <property type="molecule type" value="Genomic_DNA"/>
</dbReference>
<dbReference type="EMBL" id="MNCJ02000318">
    <property type="protein sequence ID" value="KAF5816207.1"/>
    <property type="molecule type" value="Genomic_DNA"/>
</dbReference>
<evidence type="ECO:0000259" key="8">
    <source>
        <dbReference type="SMART" id="SM00856"/>
    </source>
</evidence>
<dbReference type="Gene3D" id="1.20.140.40">
    <property type="entry name" value="Invertase/pectin methylesterase inhibitor family protein"/>
    <property type="match status" value="1"/>
</dbReference>
<reference evidence="10" key="2">
    <citation type="submission" date="2017-02" db="EMBL/GenBank/DDBJ databases">
        <title>Sunflower complete genome.</title>
        <authorList>
            <person name="Langlade N."/>
            <person name="Munos S."/>
        </authorList>
    </citation>
    <scope>NUCLEOTIDE SEQUENCE [LARGE SCALE GENOMIC DNA]</scope>
    <source>
        <tissue evidence="10">Leaves</tissue>
    </source>
</reference>
<comment type="subcellular location">
    <subcellularLocation>
        <location evidence="1">Secreted</location>
        <location evidence="1">Extracellular space</location>
        <location evidence="1">Apoplast</location>
    </subcellularLocation>
</comment>
<dbReference type="InterPro" id="IPR051955">
    <property type="entry name" value="PME_Inhibitor"/>
</dbReference>
<dbReference type="Gramene" id="mRNA:HanXRQr2_Chr03g0131821">
    <property type="protein sequence ID" value="CDS:HanXRQr2_Chr03g0131821.1"/>
    <property type="gene ID" value="HanXRQr2_Chr03g0131821"/>
</dbReference>
<dbReference type="SUPFAM" id="SSF101148">
    <property type="entry name" value="Plant invertase/pectin methylesterase inhibitor"/>
    <property type="match status" value="1"/>
</dbReference>
<keyword evidence="3" id="KW-0964">Secreted</keyword>
<reference evidence="9" key="3">
    <citation type="submission" date="2020-06" db="EMBL/GenBank/DDBJ databases">
        <title>Helianthus annuus Genome sequencing and assembly Release 2.</title>
        <authorList>
            <person name="Gouzy J."/>
            <person name="Langlade N."/>
            <person name="Munos S."/>
        </authorList>
    </citation>
    <scope>NUCLEOTIDE SEQUENCE</scope>
    <source>
        <tissue evidence="9">Leaves</tissue>
    </source>
</reference>
<keyword evidence="11" id="KW-1185">Reference proteome</keyword>
<dbReference type="OrthoDB" id="1430376at2759"/>
<comment type="similarity">
    <text evidence="6">Belongs to the PMEI family.</text>
</comment>
<feature type="chain" id="PRO_5013032950" evidence="7">
    <location>
        <begin position="21"/>
        <end position="201"/>
    </location>
</feature>
<dbReference type="CDD" id="cd15798">
    <property type="entry name" value="PMEI-like_3"/>
    <property type="match status" value="1"/>
</dbReference>
<evidence type="ECO:0000256" key="7">
    <source>
        <dbReference type="SAM" id="SignalP"/>
    </source>
</evidence>
<dbReference type="InParanoid" id="A0A251VAB1"/>
<dbReference type="GO" id="GO:0009505">
    <property type="term" value="C:plant-type cell wall"/>
    <property type="evidence" value="ECO:0000318"/>
    <property type="project" value="GO_Central"/>
</dbReference>
<name>A0A251VAB1_HELAN</name>
<keyword evidence="9" id="KW-0378">Hydrolase</keyword>
<dbReference type="NCBIfam" id="TIGR01614">
    <property type="entry name" value="PME_inhib"/>
    <property type="match status" value="1"/>
</dbReference>
<evidence type="ECO:0000313" key="11">
    <source>
        <dbReference type="Proteomes" id="UP000215914"/>
    </source>
</evidence>
<dbReference type="Pfam" id="PF04043">
    <property type="entry name" value="PMEI"/>
    <property type="match status" value="1"/>
</dbReference>
<evidence type="ECO:0000256" key="3">
    <source>
        <dbReference type="ARBA" id="ARBA00022525"/>
    </source>
</evidence>
<dbReference type="EC" id="3.1.1.11" evidence="9"/>
<dbReference type="InterPro" id="IPR006501">
    <property type="entry name" value="Pectinesterase_inhib_dom"/>
</dbReference>
<evidence type="ECO:0000313" key="10">
    <source>
        <dbReference type="EMBL" id="OTG32558.1"/>
    </source>
</evidence>
<dbReference type="PANTHER" id="PTHR31080">
    <property type="entry name" value="PECTINESTERASE INHIBITOR-LIKE"/>
    <property type="match status" value="1"/>
</dbReference>
<dbReference type="AlphaFoldDB" id="A0A251VAB1"/>
<evidence type="ECO:0000256" key="5">
    <source>
        <dbReference type="ARBA" id="ARBA00023157"/>
    </source>
</evidence>
<dbReference type="OMA" id="QYPSVCV"/>
<dbReference type="GO" id="GO:0004857">
    <property type="term" value="F:enzyme inhibitor activity"/>
    <property type="evidence" value="ECO:0000318"/>
    <property type="project" value="GO_Central"/>
</dbReference>
<reference evidence="9 11" key="1">
    <citation type="journal article" date="2017" name="Nature">
        <title>The sunflower genome provides insights into oil metabolism, flowering and Asterid evolution.</title>
        <authorList>
            <person name="Badouin H."/>
            <person name="Gouzy J."/>
            <person name="Grassa C.J."/>
            <person name="Murat F."/>
            <person name="Staton S.E."/>
            <person name="Cottret L."/>
            <person name="Lelandais-Briere C."/>
            <person name="Owens G.L."/>
            <person name="Carrere S."/>
            <person name="Mayjonade B."/>
            <person name="Legrand L."/>
            <person name="Gill N."/>
            <person name="Kane N.C."/>
            <person name="Bowers J.E."/>
            <person name="Hubner S."/>
            <person name="Bellec A."/>
            <person name="Berard A."/>
            <person name="Berges H."/>
            <person name="Blanchet N."/>
            <person name="Boniface M.C."/>
            <person name="Brunel D."/>
            <person name="Catrice O."/>
            <person name="Chaidir N."/>
            <person name="Claudel C."/>
            <person name="Donnadieu C."/>
            <person name="Faraut T."/>
            <person name="Fievet G."/>
            <person name="Helmstetter N."/>
            <person name="King M."/>
            <person name="Knapp S.J."/>
            <person name="Lai Z."/>
            <person name="Le Paslier M.C."/>
            <person name="Lippi Y."/>
            <person name="Lorenzon L."/>
            <person name="Mandel J.R."/>
            <person name="Marage G."/>
            <person name="Marchand G."/>
            <person name="Marquand E."/>
            <person name="Bret-Mestries E."/>
            <person name="Morien E."/>
            <person name="Nambeesan S."/>
            <person name="Nguyen T."/>
            <person name="Pegot-Espagnet P."/>
            <person name="Pouilly N."/>
            <person name="Raftis F."/>
            <person name="Sallet E."/>
            <person name="Schiex T."/>
            <person name="Thomas J."/>
            <person name="Vandecasteele C."/>
            <person name="Vares D."/>
            <person name="Vear F."/>
            <person name="Vautrin S."/>
            <person name="Crespi M."/>
            <person name="Mangin B."/>
            <person name="Burke J.M."/>
            <person name="Salse J."/>
            <person name="Munos S."/>
            <person name="Vincourt P."/>
            <person name="Rieseberg L.H."/>
            <person name="Langlade N.B."/>
        </authorList>
    </citation>
    <scope>NUCLEOTIDE SEQUENCE [LARGE SCALE GENOMIC DNA]</scope>
    <source>
        <strain evidence="11">cv. SF193</strain>
        <tissue evidence="9">Leaves</tissue>
    </source>
</reference>
<organism evidence="10 11">
    <name type="scientific">Helianthus annuus</name>
    <name type="common">Common sunflower</name>
    <dbReference type="NCBI Taxonomy" id="4232"/>
    <lineage>
        <taxon>Eukaryota</taxon>
        <taxon>Viridiplantae</taxon>
        <taxon>Streptophyta</taxon>
        <taxon>Embryophyta</taxon>
        <taxon>Tracheophyta</taxon>
        <taxon>Spermatophyta</taxon>
        <taxon>Magnoliopsida</taxon>
        <taxon>eudicotyledons</taxon>
        <taxon>Gunneridae</taxon>
        <taxon>Pentapetalae</taxon>
        <taxon>asterids</taxon>
        <taxon>campanulids</taxon>
        <taxon>Asterales</taxon>
        <taxon>Asteraceae</taxon>
        <taxon>Asteroideae</taxon>
        <taxon>Heliantheae alliance</taxon>
        <taxon>Heliantheae</taxon>
        <taxon>Helianthus</taxon>
    </lineage>
</organism>
<proteinExistence type="inferred from homology"/>
<dbReference type="GO" id="GO:0030599">
    <property type="term" value="F:pectinesterase activity"/>
    <property type="evidence" value="ECO:0007669"/>
    <property type="project" value="UniProtKB-EC"/>
</dbReference>
<dbReference type="SMART" id="SM00856">
    <property type="entry name" value="PMEI"/>
    <property type="match status" value="1"/>
</dbReference>
<dbReference type="InterPro" id="IPR035513">
    <property type="entry name" value="Invertase/methylesterase_inhib"/>
</dbReference>
<dbReference type="GO" id="GO:0009827">
    <property type="term" value="P:plant-type cell wall modification"/>
    <property type="evidence" value="ECO:0000318"/>
    <property type="project" value="GO_Central"/>
</dbReference>
<evidence type="ECO:0000256" key="1">
    <source>
        <dbReference type="ARBA" id="ARBA00004271"/>
    </source>
</evidence>
<dbReference type="Proteomes" id="UP000215914">
    <property type="component" value="Chromosome 3"/>
</dbReference>
<evidence type="ECO:0000256" key="2">
    <source>
        <dbReference type="ARBA" id="ARBA00022523"/>
    </source>
</evidence>
<evidence type="ECO:0000256" key="6">
    <source>
        <dbReference type="ARBA" id="ARBA00038471"/>
    </source>
</evidence>
<sequence length="201" mass="21865">MDKLMFWLLILLINFQYTTCAITNPTSLDFIKTSCKTTRHPALCVNSLSNYAGSIQGNDQQLAKAAIAVSLNTAKSAAAYVSKLAGTTSNIKPRESEALKDCVNSMTSCVASLTQSIQELGKMAQFKGQNFVWHMNNVQTWVSSALTNQNTCIGGFSDSSMNGQLKDAVNKKMSSVSQVTSNALALVNRFSMRHKDVTHNP</sequence>
<keyword evidence="5" id="KW-1015">Disulfide bond</keyword>